<feature type="compositionally biased region" description="Basic and acidic residues" evidence="2">
    <location>
        <begin position="179"/>
        <end position="188"/>
    </location>
</feature>
<dbReference type="GO" id="GO:0005634">
    <property type="term" value="C:nucleus"/>
    <property type="evidence" value="ECO:0007669"/>
    <property type="project" value="TreeGrafter"/>
</dbReference>
<dbReference type="GO" id="GO:0005737">
    <property type="term" value="C:cytoplasm"/>
    <property type="evidence" value="ECO:0007669"/>
    <property type="project" value="TreeGrafter"/>
</dbReference>
<evidence type="ECO:0000313" key="3">
    <source>
        <dbReference type="EMBL" id="PQM41242.1"/>
    </source>
</evidence>
<feature type="region of interest" description="Disordered" evidence="2">
    <location>
        <begin position="165"/>
        <end position="195"/>
    </location>
</feature>
<dbReference type="Proteomes" id="UP000250321">
    <property type="component" value="Unassembled WGS sequence"/>
</dbReference>
<feature type="compositionally biased region" description="Polar residues" evidence="2">
    <location>
        <begin position="165"/>
        <end position="178"/>
    </location>
</feature>
<evidence type="ECO:0000256" key="1">
    <source>
        <dbReference type="ARBA" id="ARBA00009207"/>
    </source>
</evidence>
<evidence type="ECO:0000313" key="4">
    <source>
        <dbReference type="Proteomes" id="UP000250321"/>
    </source>
</evidence>
<comment type="caution">
    <text evidence="3">The sequence shown here is derived from an EMBL/GenBank/DDBJ whole genome shotgun (WGS) entry which is preliminary data.</text>
</comment>
<proteinExistence type="inferred from homology"/>
<feature type="compositionally biased region" description="Polar residues" evidence="2">
    <location>
        <begin position="1"/>
        <end position="19"/>
    </location>
</feature>
<dbReference type="OrthoDB" id="341898at2759"/>
<gene>
    <name evidence="3" type="ORF">Pyn_13339</name>
</gene>
<dbReference type="PANTHER" id="PTHR16487:SF0">
    <property type="entry name" value="PROTEIN PHOSPHATASE 4 REGULATORY SUBUNIT 2-RELATED"/>
    <property type="match status" value="1"/>
</dbReference>
<dbReference type="EMBL" id="PJQY01002975">
    <property type="protein sequence ID" value="PQM41242.1"/>
    <property type="molecule type" value="Genomic_DNA"/>
</dbReference>
<dbReference type="GO" id="GO:0019888">
    <property type="term" value="F:protein phosphatase regulator activity"/>
    <property type="evidence" value="ECO:0007669"/>
    <property type="project" value="InterPro"/>
</dbReference>
<name>A0A314UX94_PRUYE</name>
<organism evidence="3 4">
    <name type="scientific">Prunus yedoensis var. nudiflora</name>
    <dbReference type="NCBI Taxonomy" id="2094558"/>
    <lineage>
        <taxon>Eukaryota</taxon>
        <taxon>Viridiplantae</taxon>
        <taxon>Streptophyta</taxon>
        <taxon>Embryophyta</taxon>
        <taxon>Tracheophyta</taxon>
        <taxon>Spermatophyta</taxon>
        <taxon>Magnoliopsida</taxon>
        <taxon>eudicotyledons</taxon>
        <taxon>Gunneridae</taxon>
        <taxon>Pentapetalae</taxon>
        <taxon>rosids</taxon>
        <taxon>fabids</taxon>
        <taxon>Rosales</taxon>
        <taxon>Rosaceae</taxon>
        <taxon>Amygdaloideae</taxon>
        <taxon>Amygdaleae</taxon>
        <taxon>Prunus</taxon>
    </lineage>
</organism>
<comment type="similarity">
    <text evidence="1">Belongs to the PPP4R2 family.</text>
</comment>
<dbReference type="GO" id="GO:0030289">
    <property type="term" value="C:protein phosphatase 4 complex"/>
    <property type="evidence" value="ECO:0007669"/>
    <property type="project" value="InterPro"/>
</dbReference>
<dbReference type="AlphaFoldDB" id="A0A314UX94"/>
<keyword evidence="4" id="KW-1185">Reference proteome</keyword>
<sequence length="247" mass="27305">MEMPSNENSQPSMNSTSDADNQHETIVPDGLNNACKESKHEVAEEEVGGILAVVASTGKFWHDWDKFKSMLSFQLKQVWGGSVKYPEGKMADEQQIASLGETYPELVKRLDEALNSFTEGPPFTLQRLCEILLDAQTTYPNLSKLALALEKNLLVTTMLSVSTDPYPQPMVQNSAEPNKSTEEPKLHSDSVQNGVEPMVGDRDEVMAEVEQADIDDDMTIAIEAFEDIVGSSKQIQCRPIILSIPVM</sequence>
<dbReference type="PANTHER" id="PTHR16487">
    <property type="entry name" value="PPP4R2-RELATED PROTEIN"/>
    <property type="match status" value="1"/>
</dbReference>
<feature type="region of interest" description="Disordered" evidence="2">
    <location>
        <begin position="1"/>
        <end position="31"/>
    </location>
</feature>
<protein>
    <submittedName>
        <fullName evidence="3">Serine/threonine-protein phosphatase 4 regulatory subunit 2-A</fullName>
    </submittedName>
</protein>
<dbReference type="InterPro" id="IPR015267">
    <property type="entry name" value="PPP4R2"/>
</dbReference>
<evidence type="ECO:0000256" key="2">
    <source>
        <dbReference type="SAM" id="MobiDB-lite"/>
    </source>
</evidence>
<accession>A0A314UX94</accession>
<reference evidence="3 4" key="1">
    <citation type="submission" date="2018-02" db="EMBL/GenBank/DDBJ databases">
        <title>Draft genome of wild Prunus yedoensis var. nudiflora.</title>
        <authorList>
            <person name="Baek S."/>
            <person name="Kim J.-H."/>
            <person name="Choi K."/>
            <person name="Kim G.-B."/>
            <person name="Cho A."/>
            <person name="Jang H."/>
            <person name="Shin C.-H."/>
            <person name="Yu H.-J."/>
            <person name="Mun J.-H."/>
        </authorList>
    </citation>
    <scope>NUCLEOTIDE SEQUENCE [LARGE SCALE GENOMIC DNA]</scope>
    <source>
        <strain evidence="4">cv. Jeju island</strain>
        <tissue evidence="3">Leaf</tissue>
    </source>
</reference>
<dbReference type="Pfam" id="PF09184">
    <property type="entry name" value="PPP4R2"/>
    <property type="match status" value="1"/>
</dbReference>
<dbReference type="STRING" id="2094558.A0A314UX94"/>